<feature type="transmembrane region" description="Helical" evidence="6">
    <location>
        <begin position="149"/>
        <end position="167"/>
    </location>
</feature>
<dbReference type="Gene3D" id="1.10.3730.20">
    <property type="match status" value="1"/>
</dbReference>
<feature type="domain" description="EamA" evidence="7">
    <location>
        <begin position="148"/>
        <end position="283"/>
    </location>
</feature>
<feature type="transmembrane region" description="Helical" evidence="6">
    <location>
        <begin position="241"/>
        <end position="260"/>
    </location>
</feature>
<name>A0A2K4MN48_9NEIS</name>
<evidence type="ECO:0000256" key="3">
    <source>
        <dbReference type="ARBA" id="ARBA00022692"/>
    </source>
</evidence>
<keyword evidence="9" id="KW-1185">Reference proteome</keyword>
<comment type="similarity">
    <text evidence="2">Belongs to the EamA transporter family.</text>
</comment>
<keyword evidence="5 6" id="KW-0472">Membrane</keyword>
<evidence type="ECO:0000256" key="6">
    <source>
        <dbReference type="SAM" id="Phobius"/>
    </source>
</evidence>
<dbReference type="SUPFAM" id="SSF103481">
    <property type="entry name" value="Multidrug resistance efflux transporter EmrE"/>
    <property type="match status" value="2"/>
</dbReference>
<keyword evidence="3 6" id="KW-0812">Transmembrane</keyword>
<keyword evidence="4 6" id="KW-1133">Transmembrane helix</keyword>
<comment type="subcellular location">
    <subcellularLocation>
        <location evidence="1">Membrane</location>
        <topology evidence="1">Multi-pass membrane protein</topology>
    </subcellularLocation>
</comment>
<evidence type="ECO:0000256" key="5">
    <source>
        <dbReference type="ARBA" id="ARBA00023136"/>
    </source>
</evidence>
<evidence type="ECO:0000259" key="7">
    <source>
        <dbReference type="Pfam" id="PF00892"/>
    </source>
</evidence>
<evidence type="ECO:0000256" key="1">
    <source>
        <dbReference type="ARBA" id="ARBA00004141"/>
    </source>
</evidence>
<feature type="transmembrane region" description="Helical" evidence="6">
    <location>
        <begin position="35"/>
        <end position="55"/>
    </location>
</feature>
<dbReference type="GO" id="GO:0016020">
    <property type="term" value="C:membrane"/>
    <property type="evidence" value="ECO:0007669"/>
    <property type="project" value="UniProtKB-SubCell"/>
</dbReference>
<evidence type="ECO:0000313" key="9">
    <source>
        <dbReference type="Proteomes" id="UP000236416"/>
    </source>
</evidence>
<feature type="transmembrane region" description="Helical" evidence="6">
    <location>
        <begin position="91"/>
        <end position="112"/>
    </location>
</feature>
<feature type="transmembrane region" description="Helical" evidence="6">
    <location>
        <begin position="210"/>
        <end position="229"/>
    </location>
</feature>
<reference evidence="8 9" key="1">
    <citation type="submission" date="2018-01" db="EMBL/GenBank/DDBJ databases">
        <title>Genomic Sequence of Chromobacterium MWU13-2610 from wild cranberry bogs within the Cape Cod National Seashore.</title>
        <authorList>
            <person name="O'Hara-Hanley K."/>
            <person name="Soby S."/>
            <person name="Harrison A."/>
        </authorList>
    </citation>
    <scope>NUCLEOTIDE SEQUENCE [LARGE SCALE GENOMIC DNA]</scope>
    <source>
        <strain evidence="8 9">MWU13-2610</strain>
    </source>
</reference>
<gene>
    <name evidence="8" type="ORF">C2134_11930</name>
</gene>
<dbReference type="PANTHER" id="PTHR32322">
    <property type="entry name" value="INNER MEMBRANE TRANSPORTER"/>
    <property type="match status" value="1"/>
</dbReference>
<protein>
    <submittedName>
        <fullName evidence="8">EamA family transporter</fullName>
    </submittedName>
</protein>
<organism evidence="8 9">
    <name type="scientific">Chromobacterium sinusclupearum</name>
    <dbReference type="NCBI Taxonomy" id="2077146"/>
    <lineage>
        <taxon>Bacteria</taxon>
        <taxon>Pseudomonadati</taxon>
        <taxon>Pseudomonadota</taxon>
        <taxon>Betaproteobacteria</taxon>
        <taxon>Neisseriales</taxon>
        <taxon>Chromobacteriaceae</taxon>
        <taxon>Chromobacterium</taxon>
    </lineage>
</organism>
<evidence type="ECO:0000256" key="4">
    <source>
        <dbReference type="ARBA" id="ARBA00022989"/>
    </source>
</evidence>
<feature type="transmembrane region" description="Helical" evidence="6">
    <location>
        <begin position="119"/>
        <end position="137"/>
    </location>
</feature>
<dbReference type="PANTHER" id="PTHR32322:SF2">
    <property type="entry name" value="EAMA DOMAIN-CONTAINING PROTEIN"/>
    <property type="match status" value="1"/>
</dbReference>
<dbReference type="InterPro" id="IPR037185">
    <property type="entry name" value="EmrE-like"/>
</dbReference>
<feature type="transmembrane region" description="Helical" evidence="6">
    <location>
        <begin position="179"/>
        <end position="198"/>
    </location>
</feature>
<dbReference type="AlphaFoldDB" id="A0A2K4MN48"/>
<dbReference type="EMBL" id="PPTF01000058">
    <property type="protein sequence ID" value="POA98429.1"/>
    <property type="molecule type" value="Genomic_DNA"/>
</dbReference>
<accession>A0A2K4MN48</accession>
<proteinExistence type="inferred from homology"/>
<comment type="caution">
    <text evidence="8">The sequence shown here is derived from an EMBL/GenBank/DDBJ whole genome shotgun (WGS) entry which is preliminary data.</text>
</comment>
<dbReference type="InterPro" id="IPR050638">
    <property type="entry name" value="AA-Vitamin_Transporters"/>
</dbReference>
<feature type="transmembrane region" description="Helical" evidence="6">
    <location>
        <begin position="67"/>
        <end position="85"/>
    </location>
</feature>
<dbReference type="InterPro" id="IPR000620">
    <property type="entry name" value="EamA_dom"/>
</dbReference>
<dbReference type="Proteomes" id="UP000236416">
    <property type="component" value="Unassembled WGS sequence"/>
</dbReference>
<sequence>MRANQWIPWVFVLLWSTGFTGAKLGLPYCGPFTFLAIRMALTLLCFAGLVAALRPSWPTAPQMRRQWVSGGLLHGGYLGCLFAAIKLGVPAGLAALVMGLQPLLTAVLSWWLGEQRFRAVQWLGLALGLAGTALVIAGSKGLALSGNPGIAFVAAGLLMITFGTLYQKRRGQGVHPLTGTFHQYLSAFCVTGLLALSFERGDKVVWSGEFIFALGWSVLMLSVLAVLLLMRMLRDGDVSRVAAYLYLVPGLTALQAWWLFGERLSALALGGMVMAAAGVALVLRGGNSSSLNRPGRQTGAGKG</sequence>
<evidence type="ECO:0000313" key="8">
    <source>
        <dbReference type="EMBL" id="POA98429.1"/>
    </source>
</evidence>
<feature type="domain" description="EamA" evidence="7">
    <location>
        <begin position="12"/>
        <end position="136"/>
    </location>
</feature>
<evidence type="ECO:0000256" key="2">
    <source>
        <dbReference type="ARBA" id="ARBA00007362"/>
    </source>
</evidence>
<dbReference type="Pfam" id="PF00892">
    <property type="entry name" value="EamA"/>
    <property type="match status" value="2"/>
</dbReference>
<dbReference type="RefSeq" id="WP_103320320.1">
    <property type="nucleotide sequence ID" value="NZ_PPTF01000058.1"/>
</dbReference>
<feature type="transmembrane region" description="Helical" evidence="6">
    <location>
        <begin position="266"/>
        <end position="283"/>
    </location>
</feature>